<dbReference type="InterPro" id="IPR000600">
    <property type="entry name" value="ROK"/>
</dbReference>
<reference evidence="5 6" key="1">
    <citation type="submission" date="2019-09" db="EMBL/GenBank/DDBJ databases">
        <authorList>
            <person name="Feng G."/>
        </authorList>
    </citation>
    <scope>NUCLEOTIDE SEQUENCE [LARGE SCALE GENOMIC DNA]</scope>
    <source>
        <strain evidence="4 5">KACC 19283</strain>
        <strain evidence="3 6">KACC 19284</strain>
    </source>
</reference>
<dbReference type="InterPro" id="IPR003616">
    <property type="entry name" value="Post-SET_dom"/>
</dbReference>
<dbReference type="InterPro" id="IPR043129">
    <property type="entry name" value="ATPase_NBD"/>
</dbReference>
<dbReference type="Proteomes" id="UP000325933">
    <property type="component" value="Unassembled WGS sequence"/>
</dbReference>
<evidence type="ECO:0000313" key="5">
    <source>
        <dbReference type="Proteomes" id="UP000325933"/>
    </source>
</evidence>
<dbReference type="PROSITE" id="PS50868">
    <property type="entry name" value="POST_SET"/>
    <property type="match status" value="1"/>
</dbReference>
<evidence type="ECO:0000313" key="6">
    <source>
        <dbReference type="Proteomes" id="UP000326364"/>
    </source>
</evidence>
<dbReference type="EMBL" id="VYQA01000027">
    <property type="protein sequence ID" value="KAA9024416.1"/>
    <property type="molecule type" value="Genomic_DNA"/>
</dbReference>
<dbReference type="Gene3D" id="3.30.420.40">
    <property type="match status" value="2"/>
</dbReference>
<feature type="domain" description="Post-SET" evidence="2">
    <location>
        <begin position="259"/>
        <end position="275"/>
    </location>
</feature>
<dbReference type="InterPro" id="IPR036390">
    <property type="entry name" value="WH_DNA-bd_sf"/>
</dbReference>
<name>A0A5J5HTQ7_9SPHN</name>
<dbReference type="Pfam" id="PF13412">
    <property type="entry name" value="HTH_24"/>
    <property type="match status" value="1"/>
</dbReference>
<evidence type="ECO:0000259" key="2">
    <source>
        <dbReference type="PROSITE" id="PS50868"/>
    </source>
</evidence>
<evidence type="ECO:0000313" key="3">
    <source>
        <dbReference type="EMBL" id="KAA9011785.1"/>
    </source>
</evidence>
<proteinExistence type="inferred from homology"/>
<protein>
    <submittedName>
        <fullName evidence="4">ROK family transcriptional regulator</fullName>
    </submittedName>
</protein>
<organism evidence="4 5">
    <name type="scientific">Sphingobium limneticum</name>
    <dbReference type="NCBI Taxonomy" id="1007511"/>
    <lineage>
        <taxon>Bacteria</taxon>
        <taxon>Pseudomonadati</taxon>
        <taxon>Pseudomonadota</taxon>
        <taxon>Alphaproteobacteria</taxon>
        <taxon>Sphingomonadales</taxon>
        <taxon>Sphingomonadaceae</taxon>
        <taxon>Sphingobium</taxon>
    </lineage>
</organism>
<evidence type="ECO:0000313" key="4">
    <source>
        <dbReference type="EMBL" id="KAA9024416.1"/>
    </source>
</evidence>
<keyword evidence="6" id="KW-1185">Reference proteome</keyword>
<dbReference type="EMBL" id="VYQB01000028">
    <property type="protein sequence ID" value="KAA9011785.1"/>
    <property type="molecule type" value="Genomic_DNA"/>
</dbReference>
<dbReference type="InterPro" id="IPR036388">
    <property type="entry name" value="WH-like_DNA-bd_sf"/>
</dbReference>
<dbReference type="PANTHER" id="PTHR18964:SF149">
    <property type="entry name" value="BIFUNCTIONAL UDP-N-ACETYLGLUCOSAMINE 2-EPIMERASE_N-ACETYLMANNOSAMINE KINASE"/>
    <property type="match status" value="1"/>
</dbReference>
<dbReference type="SUPFAM" id="SSF46785">
    <property type="entry name" value="Winged helix' DNA-binding domain"/>
    <property type="match status" value="1"/>
</dbReference>
<evidence type="ECO:0000256" key="1">
    <source>
        <dbReference type="ARBA" id="ARBA00006479"/>
    </source>
</evidence>
<comment type="caution">
    <text evidence="4">The sequence shown here is derived from an EMBL/GenBank/DDBJ whole genome shotgun (WGS) entry which is preliminary data.</text>
</comment>
<dbReference type="PANTHER" id="PTHR18964">
    <property type="entry name" value="ROK (REPRESSOR, ORF, KINASE) FAMILY"/>
    <property type="match status" value="1"/>
</dbReference>
<accession>A0A5J5HTQ7</accession>
<sequence>MLNSIASLKKANVITKGSDDSTLRIMKHIRRAGALSRVELAQATGMAKGSITEIVGRLVVQGLLEEHISLPSGRGRPRVSLRIIEDAAYVVGLSPAGNDTLSADIIDLNGNRLFSSQYGIGGLDVATFADHAVAAIESAIVQSGIERERIRHAGIILPGQVDRNAGVILWLPHSGWHPPAAVGPHIGQAIGIPVTIDNRATVVARAEHWFGLGDWLDDFTCIALLERGMGGARYRNGHLQTGVNGSNSEIAHVKVAFEQGRPCFCGASGCLGAYASVGGIIRQWLRGGGEAEAPIGSRDFSALVDLARSGDGVALALFRSAGRALGTAIASHINEADPGHVLIVAAEPELEAMIAPAFHEAVGEHMLTTLVDKTHIEFRTIAEGDFWKGAASLALEQLYRQL</sequence>
<dbReference type="AlphaFoldDB" id="A0A5J5HTQ7"/>
<comment type="similarity">
    <text evidence="1">Belongs to the ROK (NagC/XylR) family.</text>
</comment>
<dbReference type="Pfam" id="PF00480">
    <property type="entry name" value="ROK"/>
    <property type="match status" value="1"/>
</dbReference>
<dbReference type="SUPFAM" id="SSF53067">
    <property type="entry name" value="Actin-like ATPase domain"/>
    <property type="match status" value="1"/>
</dbReference>
<gene>
    <name evidence="4" type="ORF">F4U95_22105</name>
    <name evidence="3" type="ORF">F4U96_22175</name>
</gene>
<dbReference type="Proteomes" id="UP000326364">
    <property type="component" value="Unassembled WGS sequence"/>
</dbReference>
<dbReference type="Gene3D" id="1.10.10.10">
    <property type="entry name" value="Winged helix-like DNA-binding domain superfamily/Winged helix DNA-binding domain"/>
    <property type="match status" value="1"/>
</dbReference>